<evidence type="ECO:0000256" key="6">
    <source>
        <dbReference type="SAM" id="Coils"/>
    </source>
</evidence>
<keyword evidence="2" id="KW-1003">Cell membrane</keyword>
<comment type="caution">
    <text evidence="9">The sequence shown here is derived from an EMBL/GenBank/DDBJ whole genome shotgun (WGS) entry which is preliminary data.</text>
</comment>
<evidence type="ECO:0000256" key="4">
    <source>
        <dbReference type="ARBA" id="ARBA00022989"/>
    </source>
</evidence>
<dbReference type="PANTHER" id="PTHR30287">
    <property type="entry name" value="MEMBRANE COMPONENT OF PREDICTED ABC SUPERFAMILY METABOLITE UPTAKE TRANSPORTER"/>
    <property type="match status" value="1"/>
</dbReference>
<protein>
    <submittedName>
        <fullName evidence="9">ABC transporter permease</fullName>
    </submittedName>
</protein>
<dbReference type="InterPro" id="IPR038766">
    <property type="entry name" value="Membrane_comp_ABC_pdt"/>
</dbReference>
<dbReference type="Pfam" id="PF02687">
    <property type="entry name" value="FtsX"/>
    <property type="match status" value="1"/>
</dbReference>
<feature type="transmembrane region" description="Helical" evidence="7">
    <location>
        <begin position="574"/>
        <end position="592"/>
    </location>
</feature>
<gene>
    <name evidence="9" type="ORF">HXK00_08080</name>
</gene>
<proteinExistence type="predicted"/>
<feature type="transmembrane region" description="Helical" evidence="7">
    <location>
        <begin position="526"/>
        <end position="554"/>
    </location>
</feature>
<evidence type="ECO:0000313" key="9">
    <source>
        <dbReference type="EMBL" id="MBF0935577.1"/>
    </source>
</evidence>
<feature type="coiled-coil region" evidence="6">
    <location>
        <begin position="394"/>
        <end position="446"/>
    </location>
</feature>
<keyword evidence="6" id="KW-0175">Coiled coil</keyword>
<feature type="non-terminal residue" evidence="9">
    <location>
        <position position="593"/>
    </location>
</feature>
<feature type="transmembrane region" description="Helical" evidence="7">
    <location>
        <begin position="485"/>
        <end position="505"/>
    </location>
</feature>
<dbReference type="Gene3D" id="6.10.250.2200">
    <property type="match status" value="1"/>
</dbReference>
<dbReference type="Gene3D" id="1.10.287.1490">
    <property type="match status" value="1"/>
</dbReference>
<evidence type="ECO:0000256" key="1">
    <source>
        <dbReference type="ARBA" id="ARBA00004651"/>
    </source>
</evidence>
<reference evidence="9" key="1">
    <citation type="submission" date="2020-04" db="EMBL/GenBank/DDBJ databases">
        <title>Deep metagenomics examines the oral microbiome during advanced dental caries in children, revealing novel taxa and co-occurrences with host molecules.</title>
        <authorList>
            <person name="Baker J.L."/>
            <person name="Morton J.T."/>
            <person name="Dinis M."/>
            <person name="Alvarez R."/>
            <person name="Tran N.C."/>
            <person name="Knight R."/>
            <person name="Edlund A."/>
        </authorList>
    </citation>
    <scope>NUCLEOTIDE SEQUENCE</scope>
    <source>
        <strain evidence="9">JCVI_23_bin.16</strain>
    </source>
</reference>
<dbReference type="PANTHER" id="PTHR30287:SF1">
    <property type="entry name" value="INNER MEMBRANE PROTEIN"/>
    <property type="match status" value="1"/>
</dbReference>
<dbReference type="AlphaFoldDB" id="A0A929MQP4"/>
<dbReference type="Proteomes" id="UP000757900">
    <property type="component" value="Unassembled WGS sequence"/>
</dbReference>
<dbReference type="EMBL" id="JABZFV010000291">
    <property type="protein sequence ID" value="MBF0935577.1"/>
    <property type="molecule type" value="Genomic_DNA"/>
</dbReference>
<name>A0A929MQP4_ABIDE</name>
<keyword evidence="5 7" id="KW-0472">Membrane</keyword>
<comment type="subcellular location">
    <subcellularLocation>
        <location evidence="1">Cell membrane</location>
        <topology evidence="1">Multi-pass membrane protein</topology>
    </subcellularLocation>
</comment>
<keyword evidence="4 7" id="KW-1133">Transmembrane helix</keyword>
<feature type="domain" description="ABC3 transporter permease C-terminal" evidence="8">
    <location>
        <begin position="484"/>
        <end position="593"/>
    </location>
</feature>
<evidence type="ECO:0000313" key="10">
    <source>
        <dbReference type="Proteomes" id="UP000757900"/>
    </source>
</evidence>
<evidence type="ECO:0000256" key="3">
    <source>
        <dbReference type="ARBA" id="ARBA00022692"/>
    </source>
</evidence>
<evidence type="ECO:0000259" key="8">
    <source>
        <dbReference type="Pfam" id="PF02687"/>
    </source>
</evidence>
<sequence>QDLAHYHLVAGRLPQASGEIALLSSLQGRFQLGDTVKLKESGNAKAMLKQTTFTITGFVNSGELGNQLLFGPSTAGSGTLAGYGVVTAQDFDSPVYTIARLRYDDLAGLNAYQARYWQLVDQHQSELEALLADNGAARLAQVQSQVQSQIDQGQSELDSASEALASGSSQLASAESQWADQSSALDQAASQWASQDETLTQGQGQLASAQAALAQAKSQLESGAAALTSGQANLTAKSQELAQAKSQLDAAKSQLDSQAQTLASQSQALAEGQAKLAAGQQALTAQEEALRQAGQDPDTVPDIQAARQALADQAQTLASAKSQLEAGQAQWQAANSSYQEGLARYQAGAAALATGQAQYDSQAANYQAGLSQYQAGQAQLASQSAAAQAGAQALESASQEISSGQEALASARQELDDQEAEFASKEAEAQAAIKEGQAELDQARDSLAGLVTPKYRVYSRQTYPGDVEFYTSKLRTEGMANVGNVFPVVLYLVAALVTLTTMTRFMSEERLKAGLLQALGYGPGDILAKFLLYGLLSSGLGALLGIVAGTYGLPYVLGHTLFATSTYPPIQLNFYWQLAALALGLSFLSSLLP</sequence>
<organism evidence="9 10">
    <name type="scientific">Abiotrophia defectiva</name>
    <name type="common">Streptococcus defectivus</name>
    <dbReference type="NCBI Taxonomy" id="46125"/>
    <lineage>
        <taxon>Bacteria</taxon>
        <taxon>Bacillati</taxon>
        <taxon>Bacillota</taxon>
        <taxon>Bacilli</taxon>
        <taxon>Lactobacillales</taxon>
        <taxon>Aerococcaceae</taxon>
        <taxon>Abiotrophia</taxon>
    </lineage>
</organism>
<dbReference type="InterPro" id="IPR003838">
    <property type="entry name" value="ABC3_permease_C"/>
</dbReference>
<evidence type="ECO:0000256" key="7">
    <source>
        <dbReference type="SAM" id="Phobius"/>
    </source>
</evidence>
<feature type="non-terminal residue" evidence="9">
    <location>
        <position position="1"/>
    </location>
</feature>
<feature type="coiled-coil region" evidence="6">
    <location>
        <begin position="234"/>
        <end position="261"/>
    </location>
</feature>
<evidence type="ECO:0000256" key="5">
    <source>
        <dbReference type="ARBA" id="ARBA00023136"/>
    </source>
</evidence>
<dbReference type="GO" id="GO:0005886">
    <property type="term" value="C:plasma membrane"/>
    <property type="evidence" value="ECO:0007669"/>
    <property type="project" value="UniProtKB-SubCell"/>
</dbReference>
<keyword evidence="3 7" id="KW-0812">Transmembrane</keyword>
<accession>A0A929MQP4</accession>
<evidence type="ECO:0000256" key="2">
    <source>
        <dbReference type="ARBA" id="ARBA00022475"/>
    </source>
</evidence>